<evidence type="ECO:0000256" key="4">
    <source>
        <dbReference type="ARBA" id="ARBA00022862"/>
    </source>
</evidence>
<dbReference type="GO" id="GO:0045454">
    <property type="term" value="P:cell redox homeostasis"/>
    <property type="evidence" value="ECO:0007669"/>
    <property type="project" value="TreeGrafter"/>
</dbReference>
<dbReference type="InterPro" id="IPR000866">
    <property type="entry name" value="AhpC/TSA"/>
</dbReference>
<sequence length="192" mass="19830">MEVFAAEQRALAVAGPVAGAARPGSPLPDGPVLDPHGAPATLSGVLGGGPAVIVFYRGTWCPYCNLTLRTYRDELAPALAERGVRLVAISPQRPDGSFSAAERNGLVFPVLSDPGLVIAEALGIVTAPSEEARAAQLALGLDVTEVNADSTTRLPYPTVLVADGGVVRWIDVHPDYTTRSAPAEILAAVDAL</sequence>
<dbReference type="Proteomes" id="UP000271626">
    <property type="component" value="Chromosome"/>
</dbReference>
<evidence type="ECO:0000256" key="8">
    <source>
        <dbReference type="ARBA" id="ARBA00032824"/>
    </source>
</evidence>
<reference evidence="13 14" key="1">
    <citation type="submission" date="2018-12" db="EMBL/GenBank/DDBJ databases">
        <authorList>
            <consortium name="Pathogen Informatics"/>
        </authorList>
    </citation>
    <scope>NUCLEOTIDE SEQUENCE [LARGE SCALE GENOMIC DNA]</scope>
    <source>
        <strain evidence="13 14">NCTC10741</strain>
    </source>
</reference>
<dbReference type="Pfam" id="PF00578">
    <property type="entry name" value="AhpC-TSA"/>
    <property type="match status" value="1"/>
</dbReference>
<dbReference type="PROSITE" id="PS51352">
    <property type="entry name" value="THIOREDOXIN_2"/>
    <property type="match status" value="1"/>
</dbReference>
<evidence type="ECO:0000256" key="5">
    <source>
        <dbReference type="ARBA" id="ARBA00023002"/>
    </source>
</evidence>
<evidence type="ECO:0000256" key="11">
    <source>
        <dbReference type="ARBA" id="ARBA00049091"/>
    </source>
</evidence>
<dbReference type="GO" id="GO:0034599">
    <property type="term" value="P:cellular response to oxidative stress"/>
    <property type="evidence" value="ECO:0007669"/>
    <property type="project" value="TreeGrafter"/>
</dbReference>
<evidence type="ECO:0000256" key="6">
    <source>
        <dbReference type="ARBA" id="ARBA00023157"/>
    </source>
</evidence>
<comment type="catalytic activity">
    <reaction evidence="11">
        <text>a hydroperoxide + [thioredoxin]-dithiol = an alcohol + [thioredoxin]-disulfide + H2O</text>
        <dbReference type="Rhea" id="RHEA:62620"/>
        <dbReference type="Rhea" id="RHEA-COMP:10698"/>
        <dbReference type="Rhea" id="RHEA-COMP:10700"/>
        <dbReference type="ChEBI" id="CHEBI:15377"/>
        <dbReference type="ChEBI" id="CHEBI:29950"/>
        <dbReference type="ChEBI" id="CHEBI:30879"/>
        <dbReference type="ChEBI" id="CHEBI:35924"/>
        <dbReference type="ChEBI" id="CHEBI:50058"/>
        <dbReference type="EC" id="1.11.1.24"/>
    </reaction>
</comment>
<evidence type="ECO:0000256" key="10">
    <source>
        <dbReference type="ARBA" id="ARBA00041373"/>
    </source>
</evidence>
<dbReference type="EC" id="1.11.1.24" evidence="2"/>
<dbReference type="GO" id="GO:0008379">
    <property type="term" value="F:thioredoxin peroxidase activity"/>
    <property type="evidence" value="ECO:0007669"/>
    <property type="project" value="TreeGrafter"/>
</dbReference>
<dbReference type="EMBL" id="LR131273">
    <property type="protein sequence ID" value="VDR39306.1"/>
    <property type="molecule type" value="Genomic_DNA"/>
</dbReference>
<comment type="function">
    <text evidence="1">Thiol-specific peroxidase that catalyzes the reduction of hydrogen peroxide and organic hydroperoxides to water and alcohols, respectively. Plays a role in cell protection against oxidative stress by detoxifying peroxides and as sensor of hydrogen peroxide-mediated signaling events.</text>
</comment>
<dbReference type="SUPFAM" id="SSF52833">
    <property type="entry name" value="Thioredoxin-like"/>
    <property type="match status" value="1"/>
</dbReference>
<keyword evidence="5" id="KW-0560">Oxidoreductase</keyword>
<evidence type="ECO:0000256" key="9">
    <source>
        <dbReference type="ARBA" id="ARBA00038489"/>
    </source>
</evidence>
<feature type="domain" description="Thioredoxin" evidence="12">
    <location>
        <begin position="21"/>
        <end position="192"/>
    </location>
</feature>
<keyword evidence="7" id="KW-0676">Redox-active center</keyword>
<dbReference type="PANTHER" id="PTHR42801:SF7">
    <property type="entry name" value="SLL1159 PROTEIN"/>
    <property type="match status" value="1"/>
</dbReference>
<organism evidence="13 14">
    <name type="scientific">Tsukamurella paurometabola</name>
    <name type="common">Corynebacterium paurometabolum</name>
    <dbReference type="NCBI Taxonomy" id="2061"/>
    <lineage>
        <taxon>Bacteria</taxon>
        <taxon>Bacillati</taxon>
        <taxon>Actinomycetota</taxon>
        <taxon>Actinomycetes</taxon>
        <taxon>Mycobacteriales</taxon>
        <taxon>Tsukamurellaceae</taxon>
        <taxon>Tsukamurella</taxon>
    </lineage>
</organism>
<evidence type="ECO:0000313" key="13">
    <source>
        <dbReference type="EMBL" id="VDR39306.1"/>
    </source>
</evidence>
<dbReference type="CDD" id="cd02970">
    <property type="entry name" value="PRX_like2"/>
    <property type="match status" value="1"/>
</dbReference>
<proteinExistence type="inferred from homology"/>
<dbReference type="InterPro" id="IPR036249">
    <property type="entry name" value="Thioredoxin-like_sf"/>
</dbReference>
<dbReference type="Gene3D" id="3.40.30.10">
    <property type="entry name" value="Glutaredoxin"/>
    <property type="match status" value="1"/>
</dbReference>
<evidence type="ECO:0000256" key="7">
    <source>
        <dbReference type="ARBA" id="ARBA00023284"/>
    </source>
</evidence>
<keyword evidence="6" id="KW-1015">Disulfide bond</keyword>
<dbReference type="InterPro" id="IPR013766">
    <property type="entry name" value="Thioredoxin_domain"/>
</dbReference>
<evidence type="ECO:0000259" key="12">
    <source>
        <dbReference type="PROSITE" id="PS51352"/>
    </source>
</evidence>
<dbReference type="PANTHER" id="PTHR42801">
    <property type="entry name" value="THIOREDOXIN-DEPENDENT PEROXIDE REDUCTASE"/>
    <property type="match status" value="1"/>
</dbReference>
<comment type="similarity">
    <text evidence="9">Belongs to the peroxiredoxin family. BCP/PrxQ subfamily.</text>
</comment>
<dbReference type="GO" id="GO:0005737">
    <property type="term" value="C:cytoplasm"/>
    <property type="evidence" value="ECO:0007669"/>
    <property type="project" value="TreeGrafter"/>
</dbReference>
<evidence type="ECO:0000256" key="2">
    <source>
        <dbReference type="ARBA" id="ARBA00013017"/>
    </source>
</evidence>
<name>A0A3P8MCL9_TSUPA</name>
<gene>
    <name evidence="13" type="ORF">NCTC10741_02448</name>
</gene>
<keyword evidence="4" id="KW-0049">Antioxidant</keyword>
<dbReference type="AlphaFoldDB" id="A0A3P8MCL9"/>
<dbReference type="InterPro" id="IPR050924">
    <property type="entry name" value="Peroxiredoxin_BCP/PrxQ"/>
</dbReference>
<evidence type="ECO:0000256" key="3">
    <source>
        <dbReference type="ARBA" id="ARBA00022559"/>
    </source>
</evidence>
<accession>A0A3P8MCL9</accession>
<evidence type="ECO:0000256" key="1">
    <source>
        <dbReference type="ARBA" id="ARBA00003330"/>
    </source>
</evidence>
<evidence type="ECO:0000313" key="14">
    <source>
        <dbReference type="Proteomes" id="UP000271626"/>
    </source>
</evidence>
<keyword evidence="3" id="KW-0575">Peroxidase</keyword>
<protein>
    <recommendedName>
        <fullName evidence="2">thioredoxin-dependent peroxiredoxin</fullName>
        <ecNumber evidence="2">1.11.1.24</ecNumber>
    </recommendedName>
    <alternativeName>
        <fullName evidence="10">Bacterioferritin comigratory protein</fullName>
    </alternativeName>
    <alternativeName>
        <fullName evidence="8">Thioredoxin peroxidase</fullName>
    </alternativeName>
</protein>